<comment type="similarity">
    <text evidence="3 19">Belongs to the CcoP / FixP family.</text>
</comment>
<keyword evidence="4 19" id="KW-0813">Transport</keyword>
<evidence type="ECO:0000256" key="10">
    <source>
        <dbReference type="ARBA" id="ARBA00022723"/>
    </source>
</evidence>
<keyword evidence="17 19" id="KW-0406">Ion transport</keyword>
<dbReference type="InterPro" id="IPR038414">
    <property type="entry name" value="CcoP_N_sf"/>
</dbReference>
<evidence type="ECO:0000256" key="19">
    <source>
        <dbReference type="PIRNR" id="PIRNR000006"/>
    </source>
</evidence>
<evidence type="ECO:0000256" key="6">
    <source>
        <dbReference type="ARBA" id="ARBA00022519"/>
    </source>
</evidence>
<feature type="binding site" description="covalent" evidence="21">
    <location>
        <position position="229"/>
    </location>
    <ligand>
        <name>heme c</name>
        <dbReference type="ChEBI" id="CHEBI:61717"/>
        <label>2</label>
    </ligand>
</feature>
<dbReference type="InterPro" id="IPR008168">
    <property type="entry name" value="Cyt_C_IC"/>
</dbReference>
<evidence type="ECO:0000256" key="20">
    <source>
        <dbReference type="PIRSR" id="PIRSR000006-1"/>
    </source>
</evidence>
<dbReference type="InterPro" id="IPR050597">
    <property type="entry name" value="Cytochrome_c_Oxidase_Subunit"/>
</dbReference>
<dbReference type="Gene3D" id="1.10.760.10">
    <property type="entry name" value="Cytochrome c-like domain"/>
    <property type="match status" value="2"/>
</dbReference>
<feature type="domain" description="Cytochrome c" evidence="23">
    <location>
        <begin position="216"/>
        <end position="297"/>
    </location>
</feature>
<feature type="transmembrane region" description="Helical" evidence="22">
    <location>
        <begin position="7"/>
        <end position="27"/>
    </location>
</feature>
<dbReference type="EMBL" id="CP000934">
    <property type="protein sequence ID" value="ACE84977.1"/>
    <property type="molecule type" value="Genomic_DNA"/>
</dbReference>
<dbReference type="PIRSF" id="PIRSF000006">
    <property type="entry name" value="Cbb3-Cox_fixP"/>
    <property type="match status" value="1"/>
</dbReference>
<dbReference type="Pfam" id="PF13442">
    <property type="entry name" value="Cytochrome_CBB3"/>
    <property type="match status" value="2"/>
</dbReference>
<evidence type="ECO:0000256" key="11">
    <source>
        <dbReference type="ARBA" id="ARBA00022737"/>
    </source>
</evidence>
<keyword evidence="15 19" id="KW-0560">Oxidoreductase</keyword>
<keyword evidence="8 19" id="KW-0679">Respiratory chain</keyword>
<evidence type="ECO:0000256" key="16">
    <source>
        <dbReference type="ARBA" id="ARBA00023004"/>
    </source>
</evidence>
<name>B3PLL1_CELJU</name>
<keyword evidence="5 19" id="KW-1003">Cell membrane</keyword>
<feature type="binding site" description="covalent" evidence="21">
    <location>
        <position position="232"/>
    </location>
    <ligand>
        <name>heme c</name>
        <dbReference type="ChEBI" id="CHEBI:61717"/>
        <label>2</label>
    </ligand>
</feature>
<evidence type="ECO:0000256" key="18">
    <source>
        <dbReference type="ARBA" id="ARBA00023136"/>
    </source>
</evidence>
<evidence type="ECO:0000256" key="2">
    <source>
        <dbReference type="ARBA" id="ARBA00004673"/>
    </source>
</evidence>
<evidence type="ECO:0000313" key="24">
    <source>
        <dbReference type="EMBL" id="ACE84977.1"/>
    </source>
</evidence>
<keyword evidence="7 19" id="KW-0349">Heme</keyword>
<gene>
    <name evidence="24" type="primary">ccoP</name>
    <name evidence="24" type="ordered locus">CJA_2631</name>
</gene>
<evidence type="ECO:0000256" key="8">
    <source>
        <dbReference type="ARBA" id="ARBA00022660"/>
    </source>
</evidence>
<keyword evidence="14 22" id="KW-1133">Transmembrane helix</keyword>
<feature type="binding site" description="axial binding residue" evidence="20">
    <location>
        <position position="147"/>
    </location>
    <ligand>
        <name>heme c</name>
        <dbReference type="ChEBI" id="CHEBI:61717"/>
        <label>1</label>
    </ligand>
    <ligandPart>
        <name>Fe</name>
        <dbReference type="ChEBI" id="CHEBI:18248"/>
    </ligandPart>
</feature>
<sequence length="302" mass="33345">MIMSTFWSLWIIVLTVTNLVLLLWILFANRKRAVVGDENTEAKTTGHEYDGIEEYDNPLPRWWFFMFVLTFVFTVFYLAAYPGLGSWKGFLGWTSVGELRSHQKEAETLYADTYGAYAQMPIEELAKNTDAMKMGFRLFSNNCAICHGADGGGNPGFPNLTDHDWLYGGTPEKILETITHGRVAAMPAWVGVVGEEGIVQLAEYVLKLSGSEHDDVKAEAGAKLFSANCVVCHGADGKGNETVGAPNLTDDIWLYGGDPATIRQTIRDGRAGVMPAQGELLKQDRIHLLAAYVYSLSMNDSE</sequence>
<feature type="binding site" description="covalent" evidence="21">
    <location>
        <position position="143"/>
    </location>
    <ligand>
        <name>heme c</name>
        <dbReference type="ChEBI" id="CHEBI:61717"/>
        <label>1</label>
    </ligand>
</feature>
<proteinExistence type="inferred from homology"/>
<feature type="binding site" description="covalent" evidence="21">
    <location>
        <position position="146"/>
    </location>
    <ligand>
        <name>heme c</name>
        <dbReference type="ChEBI" id="CHEBI:61717"/>
        <label>1</label>
    </ligand>
</feature>
<keyword evidence="10 19" id="KW-0479">Metal-binding</keyword>
<evidence type="ECO:0000256" key="7">
    <source>
        <dbReference type="ARBA" id="ARBA00022617"/>
    </source>
</evidence>
<dbReference type="SUPFAM" id="SSF46626">
    <property type="entry name" value="Cytochrome c"/>
    <property type="match status" value="2"/>
</dbReference>
<dbReference type="UniPathway" id="UPA00705"/>
<comment type="subunit">
    <text evidence="19">Component of the cbb3-type cytochrome c oxidase.</text>
</comment>
<evidence type="ECO:0000256" key="1">
    <source>
        <dbReference type="ARBA" id="ARBA00004533"/>
    </source>
</evidence>
<keyword evidence="12 19" id="KW-0375">Hydrogen ion transport</keyword>
<reference evidence="24 25" key="1">
    <citation type="journal article" date="2008" name="J. Bacteriol.">
        <title>Insights into plant cell wall degradation from the genome sequence of the soil bacterium Cellvibrio japonicus.</title>
        <authorList>
            <person name="Deboy R.T."/>
            <person name="Mongodin E.F."/>
            <person name="Fouts D.E."/>
            <person name="Tailford L.E."/>
            <person name="Khouri H."/>
            <person name="Emerson J.B."/>
            <person name="Mohamoud Y."/>
            <person name="Watkins K."/>
            <person name="Henrissat B."/>
            <person name="Gilbert H.J."/>
            <person name="Nelson K.E."/>
        </authorList>
    </citation>
    <scope>NUCLEOTIDE SEQUENCE [LARGE SCALE GENOMIC DNA]</scope>
    <source>
        <strain evidence="24 25">Ueda107</strain>
    </source>
</reference>
<evidence type="ECO:0000256" key="12">
    <source>
        <dbReference type="ARBA" id="ARBA00022781"/>
    </source>
</evidence>
<dbReference type="AlphaFoldDB" id="B3PLL1"/>
<evidence type="ECO:0000256" key="22">
    <source>
        <dbReference type="SAM" id="Phobius"/>
    </source>
</evidence>
<dbReference type="PRINTS" id="PR00605">
    <property type="entry name" value="CYTCHROMECIC"/>
</dbReference>
<comment type="subcellular location">
    <subcellularLocation>
        <location evidence="1 19">Cell inner membrane</location>
    </subcellularLocation>
</comment>
<keyword evidence="11" id="KW-0677">Repeat</keyword>
<dbReference type="Pfam" id="PF14715">
    <property type="entry name" value="FixP_N"/>
    <property type="match status" value="1"/>
</dbReference>
<dbReference type="NCBIfam" id="TIGR00782">
    <property type="entry name" value="ccoP"/>
    <property type="match status" value="1"/>
</dbReference>
<feature type="domain" description="Cytochrome c" evidence="23">
    <location>
        <begin position="130"/>
        <end position="209"/>
    </location>
</feature>
<evidence type="ECO:0000256" key="4">
    <source>
        <dbReference type="ARBA" id="ARBA00022448"/>
    </source>
</evidence>
<dbReference type="GO" id="GO:0020037">
    <property type="term" value="F:heme binding"/>
    <property type="evidence" value="ECO:0007669"/>
    <property type="project" value="InterPro"/>
</dbReference>
<keyword evidence="18 19" id="KW-0472">Membrane</keyword>
<evidence type="ECO:0000256" key="13">
    <source>
        <dbReference type="ARBA" id="ARBA00022982"/>
    </source>
</evidence>
<keyword evidence="16 19" id="KW-0408">Iron</keyword>
<dbReference type="PROSITE" id="PS51007">
    <property type="entry name" value="CYTC"/>
    <property type="match status" value="2"/>
</dbReference>
<keyword evidence="6 19" id="KW-0997">Cell inner membrane</keyword>
<protein>
    <recommendedName>
        <fullName evidence="19">Cbb3-type cytochrome c oxidase subunit</fullName>
    </recommendedName>
</protein>
<comment type="function">
    <text evidence="19">C-type cytochrome. Part of the cbb3-type cytochrome c oxidase complex.</text>
</comment>
<dbReference type="InterPro" id="IPR009056">
    <property type="entry name" value="Cyt_c-like_dom"/>
</dbReference>
<dbReference type="GO" id="GO:0005886">
    <property type="term" value="C:plasma membrane"/>
    <property type="evidence" value="ECO:0007669"/>
    <property type="project" value="UniProtKB-SubCell"/>
</dbReference>
<evidence type="ECO:0000256" key="21">
    <source>
        <dbReference type="PIRSR" id="PIRSR000006-2"/>
    </source>
</evidence>
<evidence type="ECO:0000256" key="17">
    <source>
        <dbReference type="ARBA" id="ARBA00023065"/>
    </source>
</evidence>
<evidence type="ECO:0000259" key="23">
    <source>
        <dbReference type="PROSITE" id="PS51007"/>
    </source>
</evidence>
<feature type="binding site" description="axial binding residue" evidence="20">
    <location>
        <position position="233"/>
    </location>
    <ligand>
        <name>heme c</name>
        <dbReference type="ChEBI" id="CHEBI:61717"/>
        <label>2</label>
    </ligand>
    <ligandPart>
        <name>Fe</name>
        <dbReference type="ChEBI" id="CHEBI:18248"/>
    </ligandPart>
</feature>
<organism evidence="24 25">
    <name type="scientific">Cellvibrio japonicus (strain Ueda107)</name>
    <name type="common">Pseudomonas fluorescens subsp. cellulosa</name>
    <dbReference type="NCBI Taxonomy" id="498211"/>
    <lineage>
        <taxon>Bacteria</taxon>
        <taxon>Pseudomonadati</taxon>
        <taxon>Pseudomonadota</taxon>
        <taxon>Gammaproteobacteria</taxon>
        <taxon>Cellvibrionales</taxon>
        <taxon>Cellvibrionaceae</taxon>
        <taxon>Cellvibrio</taxon>
    </lineage>
</organism>
<comment type="pathway">
    <text evidence="2 19">Energy metabolism; oxidative phosphorylation.</text>
</comment>
<keyword evidence="25" id="KW-1185">Reference proteome</keyword>
<dbReference type="STRING" id="498211.CJA_2631"/>
<dbReference type="Proteomes" id="UP000001036">
    <property type="component" value="Chromosome"/>
</dbReference>
<feature type="binding site" description="axial binding residue" evidence="20">
    <location>
        <position position="274"/>
    </location>
    <ligand>
        <name>heme c</name>
        <dbReference type="ChEBI" id="CHEBI:61717"/>
        <label>1</label>
    </ligand>
    <ligandPart>
        <name>Fe</name>
        <dbReference type="ChEBI" id="CHEBI:18248"/>
    </ligandPart>
</feature>
<dbReference type="InterPro" id="IPR036909">
    <property type="entry name" value="Cyt_c-like_dom_sf"/>
</dbReference>
<evidence type="ECO:0000256" key="14">
    <source>
        <dbReference type="ARBA" id="ARBA00022989"/>
    </source>
</evidence>
<dbReference type="InterPro" id="IPR032858">
    <property type="entry name" value="CcoP_N"/>
</dbReference>
<dbReference type="PANTHER" id="PTHR33751">
    <property type="entry name" value="CBB3-TYPE CYTOCHROME C OXIDASE SUBUNIT FIXP"/>
    <property type="match status" value="1"/>
</dbReference>
<keyword evidence="13 19" id="KW-0249">Electron transport</keyword>
<evidence type="ECO:0000256" key="9">
    <source>
        <dbReference type="ARBA" id="ARBA00022692"/>
    </source>
</evidence>
<evidence type="ECO:0000256" key="5">
    <source>
        <dbReference type="ARBA" id="ARBA00022475"/>
    </source>
</evidence>
<evidence type="ECO:0000256" key="3">
    <source>
        <dbReference type="ARBA" id="ARBA00006113"/>
    </source>
</evidence>
<dbReference type="GO" id="GO:0016491">
    <property type="term" value="F:oxidoreductase activity"/>
    <property type="evidence" value="ECO:0007669"/>
    <property type="project" value="UniProtKB-KW"/>
</dbReference>
<dbReference type="PANTHER" id="PTHR33751:SF1">
    <property type="entry name" value="CBB3-TYPE CYTOCHROME C OXIDASE SUBUNIT FIXP"/>
    <property type="match status" value="1"/>
</dbReference>
<feature type="transmembrane region" description="Helical" evidence="22">
    <location>
        <begin position="62"/>
        <end position="81"/>
    </location>
</feature>
<dbReference type="eggNOG" id="COG2010">
    <property type="taxonomic scope" value="Bacteria"/>
</dbReference>
<dbReference type="GO" id="GO:0005506">
    <property type="term" value="F:iron ion binding"/>
    <property type="evidence" value="ECO:0007669"/>
    <property type="project" value="InterPro"/>
</dbReference>
<dbReference type="GO" id="GO:0006119">
    <property type="term" value="P:oxidative phosphorylation"/>
    <property type="evidence" value="ECO:0007669"/>
    <property type="project" value="UniProtKB-UniPathway"/>
</dbReference>
<dbReference type="KEGG" id="cja:CJA_2631"/>
<keyword evidence="9 22" id="KW-0812">Transmembrane</keyword>
<evidence type="ECO:0000256" key="15">
    <source>
        <dbReference type="ARBA" id="ARBA00023002"/>
    </source>
</evidence>
<accession>B3PLL1</accession>
<evidence type="ECO:0000313" key="25">
    <source>
        <dbReference type="Proteomes" id="UP000001036"/>
    </source>
</evidence>
<dbReference type="Gene3D" id="6.10.280.130">
    <property type="match status" value="1"/>
</dbReference>
<feature type="binding site" description="axial binding residue" evidence="20">
    <location>
        <position position="186"/>
    </location>
    <ligand>
        <name>heme c</name>
        <dbReference type="ChEBI" id="CHEBI:61717"/>
        <label>2</label>
    </ligand>
    <ligandPart>
        <name>Fe</name>
        <dbReference type="ChEBI" id="CHEBI:18248"/>
    </ligandPart>
</feature>
<dbReference type="GO" id="GO:1902600">
    <property type="term" value="P:proton transmembrane transport"/>
    <property type="evidence" value="ECO:0007669"/>
    <property type="project" value="UniProtKB-KW"/>
</dbReference>
<dbReference type="InterPro" id="IPR004678">
    <property type="entry name" value="Cyt_c_oxidase_cbb3_su3"/>
</dbReference>
<comment type="cofactor">
    <cofactor evidence="19 21">
        <name>heme c</name>
        <dbReference type="ChEBI" id="CHEBI:61717"/>
    </cofactor>
    <text evidence="19 21">Binds 2 heme C groups per subunit.</text>
</comment>
<dbReference type="GO" id="GO:0009055">
    <property type="term" value="F:electron transfer activity"/>
    <property type="evidence" value="ECO:0007669"/>
    <property type="project" value="InterPro"/>
</dbReference>
<dbReference type="HOGENOM" id="CLU_047545_2_0_6"/>